<dbReference type="GO" id="GO:0005948">
    <property type="term" value="C:acetolactate synthase complex"/>
    <property type="evidence" value="ECO:0007669"/>
    <property type="project" value="TreeGrafter"/>
</dbReference>
<reference evidence="8 9" key="1">
    <citation type="journal article" date="2018" name="MBio">
        <title>Comparative Genomics Reveals the Core Gene Toolbox for the Fungus-Insect Symbiosis.</title>
        <authorList>
            <person name="Wang Y."/>
            <person name="Stata M."/>
            <person name="Wang W."/>
            <person name="Stajich J.E."/>
            <person name="White M.M."/>
            <person name="Moncalvo J.M."/>
        </authorList>
    </citation>
    <scope>NUCLEOTIDE SEQUENCE [LARGE SCALE GENOMIC DNA]</scope>
    <source>
        <strain evidence="8 9">SWE-8-4</strain>
    </source>
</reference>
<dbReference type="InterPro" id="IPR004789">
    <property type="entry name" value="Acetalactate_synth_ssu"/>
</dbReference>
<dbReference type="InterPro" id="IPR039557">
    <property type="entry name" value="AHAS_ACT"/>
</dbReference>
<evidence type="ECO:0000256" key="6">
    <source>
        <dbReference type="SAM" id="MobiDB-lite"/>
    </source>
</evidence>
<dbReference type="GO" id="GO:0009099">
    <property type="term" value="P:L-valine biosynthetic process"/>
    <property type="evidence" value="ECO:0007669"/>
    <property type="project" value="UniProtKB-UniPathway"/>
</dbReference>
<dbReference type="InterPro" id="IPR053050">
    <property type="entry name" value="ALS_regulatory_subunit"/>
</dbReference>
<feature type="domain" description="ACT" evidence="7">
    <location>
        <begin position="75"/>
        <end position="149"/>
    </location>
</feature>
<dbReference type="SUPFAM" id="SSF55021">
    <property type="entry name" value="ACT-like"/>
    <property type="match status" value="2"/>
</dbReference>
<dbReference type="EMBL" id="MBFR01000114">
    <property type="protein sequence ID" value="PVU93797.1"/>
    <property type="molecule type" value="Genomic_DNA"/>
</dbReference>
<comment type="similarity">
    <text evidence="3">Belongs to the acetolactate synthase small subunit family.</text>
</comment>
<dbReference type="PROSITE" id="PS51671">
    <property type="entry name" value="ACT"/>
    <property type="match status" value="1"/>
</dbReference>
<keyword evidence="9" id="KW-1185">Reference proteome</keyword>
<comment type="caution">
    <text evidence="8">The sequence shown here is derived from an EMBL/GenBank/DDBJ whole genome shotgun (WGS) entry which is preliminary data.</text>
</comment>
<dbReference type="UniPathway" id="UPA00047">
    <property type="reaction ID" value="UER00055"/>
</dbReference>
<feature type="region of interest" description="Disordered" evidence="6">
    <location>
        <begin position="179"/>
        <end position="210"/>
    </location>
</feature>
<keyword evidence="5" id="KW-0100">Branched-chain amino acid biosynthesis</keyword>
<feature type="region of interest" description="Disordered" evidence="6">
    <location>
        <begin position="295"/>
        <end position="318"/>
    </location>
</feature>
<dbReference type="Proteomes" id="UP000245383">
    <property type="component" value="Unassembled WGS sequence"/>
</dbReference>
<evidence type="ECO:0000259" key="7">
    <source>
        <dbReference type="PROSITE" id="PS51671"/>
    </source>
</evidence>
<gene>
    <name evidence="8" type="ORF">BB561_003030</name>
</gene>
<feature type="compositionally biased region" description="Polar residues" evidence="6">
    <location>
        <begin position="184"/>
        <end position="207"/>
    </location>
</feature>
<dbReference type="Gene3D" id="3.30.70.1150">
    <property type="entry name" value="ACT-like. Chain A, domain 2"/>
    <property type="match status" value="1"/>
</dbReference>
<dbReference type="NCBIfam" id="TIGR00119">
    <property type="entry name" value="acolac_sm"/>
    <property type="match status" value="1"/>
</dbReference>
<dbReference type="AlphaFoldDB" id="A0A2T9YN94"/>
<organism evidence="8 9">
    <name type="scientific">Smittium simulii</name>
    <dbReference type="NCBI Taxonomy" id="133385"/>
    <lineage>
        <taxon>Eukaryota</taxon>
        <taxon>Fungi</taxon>
        <taxon>Fungi incertae sedis</taxon>
        <taxon>Zoopagomycota</taxon>
        <taxon>Kickxellomycotina</taxon>
        <taxon>Harpellomycetes</taxon>
        <taxon>Harpellales</taxon>
        <taxon>Legeriomycetaceae</taxon>
        <taxon>Smittium</taxon>
    </lineage>
</organism>
<protein>
    <recommendedName>
        <fullName evidence="7">ACT domain-containing protein</fullName>
    </recommendedName>
</protein>
<feature type="compositionally biased region" description="Acidic residues" evidence="6">
    <location>
        <begin position="295"/>
        <end position="308"/>
    </location>
</feature>
<dbReference type="UniPathway" id="UPA00049">
    <property type="reaction ID" value="UER00059"/>
</dbReference>
<accession>A0A2T9YN94</accession>
<keyword evidence="4" id="KW-0028">Amino-acid biosynthesis</keyword>
<dbReference type="InterPro" id="IPR002912">
    <property type="entry name" value="ACT_dom"/>
</dbReference>
<dbReference type="PANTHER" id="PTHR31242">
    <property type="entry name" value="ACETOLACTATE SYNTHASE SMALL SUBUNIT, MITOCHONDRIAL"/>
    <property type="match status" value="1"/>
</dbReference>
<dbReference type="InterPro" id="IPR027271">
    <property type="entry name" value="Acetolactate_synth/TF_NikR_C"/>
</dbReference>
<comment type="pathway">
    <text evidence="2">Amino-acid biosynthesis; L-valine biosynthesis; L-valine from pyruvate: step 1/4.</text>
</comment>
<name>A0A2T9YN94_9FUNG</name>
<dbReference type="GO" id="GO:0009097">
    <property type="term" value="P:isoleucine biosynthetic process"/>
    <property type="evidence" value="ECO:0007669"/>
    <property type="project" value="UniProtKB-UniPathway"/>
</dbReference>
<dbReference type="PANTHER" id="PTHR31242:SF2">
    <property type="entry name" value="ACETOLACTATE SYNTHASE SMALL SUBUNIT, MITOCHONDRIAL"/>
    <property type="match status" value="1"/>
</dbReference>
<dbReference type="GO" id="GO:1990610">
    <property type="term" value="F:acetolactate synthase regulator activity"/>
    <property type="evidence" value="ECO:0007669"/>
    <property type="project" value="InterPro"/>
</dbReference>
<dbReference type="Pfam" id="PF10369">
    <property type="entry name" value="ALS_ss_C"/>
    <property type="match status" value="1"/>
</dbReference>
<evidence type="ECO:0000256" key="3">
    <source>
        <dbReference type="ARBA" id="ARBA00006341"/>
    </source>
</evidence>
<dbReference type="InterPro" id="IPR045865">
    <property type="entry name" value="ACT-like_dom_sf"/>
</dbReference>
<evidence type="ECO:0000256" key="1">
    <source>
        <dbReference type="ARBA" id="ARBA00004974"/>
    </source>
</evidence>
<proteinExistence type="inferred from homology"/>
<dbReference type="OrthoDB" id="2013116at2759"/>
<evidence type="ECO:0000256" key="5">
    <source>
        <dbReference type="ARBA" id="ARBA00023304"/>
    </source>
</evidence>
<dbReference type="Gene3D" id="3.30.70.260">
    <property type="match status" value="1"/>
</dbReference>
<dbReference type="Pfam" id="PF22629">
    <property type="entry name" value="ACT_AHAS_ss"/>
    <property type="match status" value="1"/>
</dbReference>
<dbReference type="InterPro" id="IPR019455">
    <property type="entry name" value="Acetolactate_synth_ssu_C"/>
</dbReference>
<evidence type="ECO:0000256" key="2">
    <source>
        <dbReference type="ARBA" id="ARBA00005025"/>
    </source>
</evidence>
<dbReference type="GO" id="GO:0042645">
    <property type="term" value="C:mitochondrial nucleoid"/>
    <property type="evidence" value="ECO:0007669"/>
    <property type="project" value="TreeGrafter"/>
</dbReference>
<evidence type="ECO:0000313" key="8">
    <source>
        <dbReference type="EMBL" id="PVU93797.1"/>
    </source>
</evidence>
<dbReference type="InterPro" id="IPR054480">
    <property type="entry name" value="AHAS_small-like_ACT"/>
</dbReference>
<comment type="pathway">
    <text evidence="1">Amino-acid biosynthesis; L-isoleucine biosynthesis; L-isoleucine from 2-oxobutanoate: step 1/4.</text>
</comment>
<evidence type="ECO:0000313" key="9">
    <source>
        <dbReference type="Proteomes" id="UP000245383"/>
    </source>
</evidence>
<dbReference type="CDD" id="cd04878">
    <property type="entry name" value="ACT_AHAS"/>
    <property type="match status" value="1"/>
</dbReference>
<evidence type="ECO:0000256" key="4">
    <source>
        <dbReference type="ARBA" id="ARBA00022605"/>
    </source>
</evidence>
<dbReference type="STRING" id="133385.A0A2T9YN94"/>
<sequence>MFSITSAFTRILRAGQVSGGLKHGQVCTRRAFGIKRSESGEPMDIYQSNTSVKEHIDSLVQSTKYKQQKQVREYVFNCFMQDEPGILARCTGIMAGRGYNIDSLVVSKTEVLGLSRMTITLKGERKQVIQAQKQLEDLTQVWAVVDLTESKVVEREVLLVKVSLIGPNFVAGASEFHTPRSPVGSKQKNTESSAKTTAEENSSTLSEEQQKQIESHKVKLTIEANKRLAYLKEVSTLCSAKIVDIGAEAAIVELCAKSDLIDVFIKLIERFGILESARSGRMVMSSNAKLSFFESEENDAEGAEDSLAPEDLSHLPPS</sequence>